<evidence type="ECO:0000256" key="6">
    <source>
        <dbReference type="ARBA" id="ARBA00022842"/>
    </source>
</evidence>
<sequence>MRFCGNRGCGAGVRVKSCDGAFARCLRRKGGALLGLLETIRDPRDLSKLSSSQLSALAEEIRSFLITNVAQTGGHLGPNLGVVELTMGIHRVFDSPRDSIVFDTGHQSYVHKMLTGRQDFSTLRQQGGLSGYPSRAESVHDIVESSHASSSLSWADGISRARQLNGEGDRYTVVMVGDGALTGGMAWEALNNIAADQKRRVVIVVNDNGRSYAPTIGGVADYLASLRPTIDAVRTHHMYENTMDWWKGRLQNGGPVGRFAYHSLHAAKKGVKDWWAPQGLFEDLGMKYVGPVDGHDLEAVEQALEKAKNFAGPVIVHAITEKGHGYAPARAHVEDQFHAVGVIDPETGAPVAAGGKQSWTSVFATEIADIADERKDIVGITGAMLIPVGLHRMAEKHPERVFDVGIAEQHALTSAAGMAYGGLHPVVALYATFLNRAFDQLLMDVALHKAGVTIVLDRAGVTGPDGASHHGMWDMSMLQIVPGLHLAAPRDATRLREELREAVAISDAPSVVRFSKGTVGPDVEAEERTEDGVDILARRPSGDASNDVLIVSVGAMAEMALEVADRLGDQGISSTVVDPRWVLPVPRSIVCMAAEHRIVIVIEDGVRAGGVGSRIRQEMRAAGVDTALNEVGLPVEFLDHGTRAEVMERVGLTARQVANDVVAQVLGTKVPFARPLPGQQAPTGQIPKIK</sequence>
<dbReference type="CDD" id="cd07033">
    <property type="entry name" value="TPP_PYR_DXS_TK_like"/>
    <property type="match status" value="1"/>
</dbReference>
<evidence type="ECO:0000256" key="5">
    <source>
        <dbReference type="ARBA" id="ARBA00022723"/>
    </source>
</evidence>
<dbReference type="InterPro" id="IPR009014">
    <property type="entry name" value="Transketo_C/PFOR_II"/>
</dbReference>
<dbReference type="CDD" id="cd02007">
    <property type="entry name" value="TPP_DXS"/>
    <property type="match status" value="1"/>
</dbReference>
<feature type="binding site" evidence="10">
    <location>
        <position position="326"/>
    </location>
    <ligand>
        <name>thiamine diphosphate</name>
        <dbReference type="ChEBI" id="CHEBI:58937"/>
    </ligand>
</feature>
<dbReference type="PANTHER" id="PTHR43322:SF5">
    <property type="entry name" value="1-DEOXY-D-XYLULOSE-5-PHOSPHATE SYNTHASE, CHLOROPLASTIC"/>
    <property type="match status" value="1"/>
</dbReference>
<dbReference type="SMART" id="SM00861">
    <property type="entry name" value="Transket_pyr"/>
    <property type="match status" value="1"/>
</dbReference>
<evidence type="ECO:0000256" key="10">
    <source>
        <dbReference type="HAMAP-Rule" id="MF_00315"/>
    </source>
</evidence>
<evidence type="ECO:0000256" key="2">
    <source>
        <dbReference type="ARBA" id="ARBA00011081"/>
    </source>
</evidence>
<dbReference type="InterPro" id="IPR029061">
    <property type="entry name" value="THDP-binding"/>
</dbReference>
<keyword evidence="9 10" id="KW-0414">Isoprene biosynthesis</keyword>
<protein>
    <recommendedName>
        <fullName evidence="10">1-deoxy-D-xylulose-5-phosphate synthase</fullName>
        <ecNumber evidence="10">2.2.1.7</ecNumber>
    </recommendedName>
    <alternativeName>
        <fullName evidence="10">1-deoxyxylulose-5-phosphate synthase</fullName>
        <shortName evidence="10">DXP synthase</shortName>
        <shortName evidence="10">DXPS</shortName>
    </alternativeName>
</protein>
<dbReference type="SUPFAM" id="SSF52922">
    <property type="entry name" value="TK C-terminal domain-like"/>
    <property type="match status" value="1"/>
</dbReference>
<keyword evidence="6 10" id="KW-0460">Magnesium</keyword>
<dbReference type="HAMAP" id="MF_00315">
    <property type="entry name" value="DXP_synth"/>
    <property type="match status" value="1"/>
</dbReference>
<dbReference type="InterPro" id="IPR049557">
    <property type="entry name" value="Transketolase_CS"/>
</dbReference>
<feature type="binding site" evidence="10">
    <location>
        <position position="208"/>
    </location>
    <ligand>
        <name>Mg(2+)</name>
        <dbReference type="ChEBI" id="CHEBI:18420"/>
    </ligand>
</feature>
<evidence type="ECO:0000259" key="11">
    <source>
        <dbReference type="SMART" id="SM00861"/>
    </source>
</evidence>
<gene>
    <name evidence="10 12" type="primary">dxs</name>
    <name evidence="12" type="ORF">GCM10009688_21920</name>
</gene>
<organism evidence="12 13">
    <name type="scientific">Arthrobacter gandavensis</name>
    <dbReference type="NCBI Taxonomy" id="169960"/>
    <lineage>
        <taxon>Bacteria</taxon>
        <taxon>Bacillati</taxon>
        <taxon>Actinomycetota</taxon>
        <taxon>Actinomycetes</taxon>
        <taxon>Micrococcales</taxon>
        <taxon>Micrococcaceae</taxon>
        <taxon>Arthrobacter</taxon>
    </lineage>
</organism>
<evidence type="ECO:0000313" key="13">
    <source>
        <dbReference type="Proteomes" id="UP001500784"/>
    </source>
</evidence>
<feature type="binding site" evidence="10">
    <location>
        <position position="178"/>
    </location>
    <ligand>
        <name>Mg(2+)</name>
        <dbReference type="ChEBI" id="CHEBI:18420"/>
    </ligand>
</feature>
<feature type="binding site" evidence="10">
    <location>
        <position position="208"/>
    </location>
    <ligand>
        <name>thiamine diphosphate</name>
        <dbReference type="ChEBI" id="CHEBI:58937"/>
    </ligand>
</feature>
<dbReference type="Proteomes" id="UP001500784">
    <property type="component" value="Unassembled WGS sequence"/>
</dbReference>
<keyword evidence="5 10" id="KW-0479">Metal-binding</keyword>
<feature type="binding site" evidence="10">
    <location>
        <position position="408"/>
    </location>
    <ligand>
        <name>thiamine diphosphate</name>
        <dbReference type="ChEBI" id="CHEBI:58937"/>
    </ligand>
</feature>
<dbReference type="InterPro" id="IPR033248">
    <property type="entry name" value="Transketolase_C"/>
</dbReference>
<feature type="domain" description="Transketolase-like pyrimidine-binding" evidence="11">
    <location>
        <begin position="357"/>
        <end position="521"/>
    </location>
</feature>
<feature type="binding site" evidence="10">
    <location>
        <begin position="179"/>
        <end position="180"/>
    </location>
    <ligand>
        <name>thiamine diphosphate</name>
        <dbReference type="ChEBI" id="CHEBI:58937"/>
    </ligand>
</feature>
<comment type="caution">
    <text evidence="12">The sequence shown here is derived from an EMBL/GenBank/DDBJ whole genome shotgun (WGS) entry which is preliminary data.</text>
</comment>
<dbReference type="Gene3D" id="3.40.50.970">
    <property type="match status" value="2"/>
</dbReference>
<dbReference type="EC" id="2.2.1.7" evidence="10"/>
<comment type="subunit">
    <text evidence="3 10">Homodimer.</text>
</comment>
<evidence type="ECO:0000256" key="7">
    <source>
        <dbReference type="ARBA" id="ARBA00022977"/>
    </source>
</evidence>
<accession>A0ABN2PBG6</accession>
<keyword evidence="8 10" id="KW-0786">Thiamine pyrophosphate</keyword>
<comment type="pathway">
    <text evidence="1 10">Metabolic intermediate biosynthesis; 1-deoxy-D-xylulose 5-phosphate biosynthesis; 1-deoxy-D-xylulose 5-phosphate from D-glyceraldehyde 3-phosphate and pyruvate: step 1/1.</text>
</comment>
<proteinExistence type="inferred from homology"/>
<dbReference type="Gene3D" id="3.40.50.920">
    <property type="match status" value="1"/>
</dbReference>
<comment type="function">
    <text evidence="10">Catalyzes the acyloin condensation reaction between C atoms 2 and 3 of pyruvate and glyceraldehyde 3-phosphate to yield 1-deoxy-D-xylulose-5-phosphate (DXP).</text>
</comment>
<dbReference type="Pfam" id="PF02780">
    <property type="entry name" value="Transketolase_C"/>
    <property type="match status" value="1"/>
</dbReference>
<name>A0ABN2PBG6_9MICC</name>
<dbReference type="PANTHER" id="PTHR43322">
    <property type="entry name" value="1-D-DEOXYXYLULOSE 5-PHOSPHATE SYNTHASE-RELATED"/>
    <property type="match status" value="1"/>
</dbReference>
<keyword evidence="13" id="KW-1185">Reference proteome</keyword>
<evidence type="ECO:0000256" key="4">
    <source>
        <dbReference type="ARBA" id="ARBA00022679"/>
    </source>
</evidence>
<evidence type="ECO:0000256" key="1">
    <source>
        <dbReference type="ARBA" id="ARBA00004980"/>
    </source>
</evidence>
<dbReference type="SUPFAM" id="SSF52518">
    <property type="entry name" value="Thiamin diphosphate-binding fold (THDP-binding)"/>
    <property type="match status" value="1"/>
</dbReference>
<dbReference type="Pfam" id="PF02779">
    <property type="entry name" value="Transket_pyr"/>
    <property type="match status" value="1"/>
</dbReference>
<comment type="cofactor">
    <cofactor evidence="10">
        <name>Mg(2+)</name>
        <dbReference type="ChEBI" id="CHEBI:18420"/>
    </cofactor>
    <text evidence="10">Binds 1 Mg(2+) ion per subunit.</text>
</comment>
<dbReference type="NCBIfam" id="TIGR00204">
    <property type="entry name" value="dxs"/>
    <property type="match status" value="1"/>
</dbReference>
<reference evidence="12 13" key="1">
    <citation type="journal article" date="2019" name="Int. J. Syst. Evol. Microbiol.">
        <title>The Global Catalogue of Microorganisms (GCM) 10K type strain sequencing project: providing services to taxonomists for standard genome sequencing and annotation.</title>
        <authorList>
            <consortium name="The Broad Institute Genomics Platform"/>
            <consortium name="The Broad Institute Genome Sequencing Center for Infectious Disease"/>
            <person name="Wu L."/>
            <person name="Ma J."/>
        </authorList>
    </citation>
    <scope>NUCLEOTIDE SEQUENCE [LARGE SCALE GENOMIC DNA]</scope>
    <source>
        <strain evidence="12 13">JCM 13316</strain>
    </source>
</reference>
<dbReference type="InterPro" id="IPR005475">
    <property type="entry name" value="Transketolase-like_Pyr-bd"/>
</dbReference>
<dbReference type="Pfam" id="PF13292">
    <property type="entry name" value="DXP_synthase_N"/>
    <property type="match status" value="1"/>
</dbReference>
<dbReference type="EMBL" id="BAAALV010000003">
    <property type="protein sequence ID" value="GAA1916561.1"/>
    <property type="molecule type" value="Genomic_DNA"/>
</dbReference>
<feature type="binding site" evidence="10">
    <location>
        <position position="106"/>
    </location>
    <ligand>
        <name>thiamine diphosphate</name>
        <dbReference type="ChEBI" id="CHEBI:58937"/>
    </ligand>
</feature>
<evidence type="ECO:0000256" key="9">
    <source>
        <dbReference type="ARBA" id="ARBA00023229"/>
    </source>
</evidence>
<evidence type="ECO:0000313" key="12">
    <source>
        <dbReference type="EMBL" id="GAA1916561.1"/>
    </source>
</evidence>
<feature type="binding site" evidence="10">
    <location>
        <begin position="146"/>
        <end position="148"/>
    </location>
    <ligand>
        <name>thiamine diphosphate</name>
        <dbReference type="ChEBI" id="CHEBI:58937"/>
    </ligand>
</feature>
<keyword evidence="4 10" id="KW-0808">Transferase</keyword>
<dbReference type="NCBIfam" id="NF003933">
    <property type="entry name" value="PRK05444.2-2"/>
    <property type="match status" value="1"/>
</dbReference>
<keyword evidence="7 10" id="KW-0784">Thiamine biosynthesis</keyword>
<dbReference type="InterPro" id="IPR005477">
    <property type="entry name" value="Dxylulose-5-P_synthase"/>
</dbReference>
<dbReference type="InterPro" id="IPR020826">
    <property type="entry name" value="Transketolase_BS"/>
</dbReference>
<comment type="catalytic activity">
    <reaction evidence="10">
        <text>D-glyceraldehyde 3-phosphate + pyruvate + H(+) = 1-deoxy-D-xylulose 5-phosphate + CO2</text>
        <dbReference type="Rhea" id="RHEA:12605"/>
        <dbReference type="ChEBI" id="CHEBI:15361"/>
        <dbReference type="ChEBI" id="CHEBI:15378"/>
        <dbReference type="ChEBI" id="CHEBI:16526"/>
        <dbReference type="ChEBI" id="CHEBI:57792"/>
        <dbReference type="ChEBI" id="CHEBI:59776"/>
        <dbReference type="EC" id="2.2.1.7"/>
    </reaction>
</comment>
<comment type="similarity">
    <text evidence="2 10">Belongs to the transketolase family. DXPS subfamily.</text>
</comment>
<comment type="cofactor">
    <cofactor evidence="10">
        <name>thiamine diphosphate</name>
        <dbReference type="ChEBI" id="CHEBI:58937"/>
    </cofactor>
    <text evidence="10">Binds 1 thiamine pyrophosphate per subunit.</text>
</comment>
<dbReference type="PROSITE" id="PS00801">
    <property type="entry name" value="TRANSKETOLASE_1"/>
    <property type="match status" value="1"/>
</dbReference>
<evidence type="ECO:0000256" key="8">
    <source>
        <dbReference type="ARBA" id="ARBA00023052"/>
    </source>
</evidence>
<dbReference type="PROSITE" id="PS00802">
    <property type="entry name" value="TRANSKETOLASE_2"/>
    <property type="match status" value="1"/>
</dbReference>
<evidence type="ECO:0000256" key="3">
    <source>
        <dbReference type="ARBA" id="ARBA00011738"/>
    </source>
</evidence>